<dbReference type="PROSITE" id="PS50885">
    <property type="entry name" value="HAMP"/>
    <property type="match status" value="1"/>
</dbReference>
<proteinExistence type="predicted"/>
<dbReference type="FunFam" id="3.30.565.10:FF:000006">
    <property type="entry name" value="Sensor histidine kinase WalK"/>
    <property type="match status" value="1"/>
</dbReference>
<dbReference type="PANTHER" id="PTHR45436">
    <property type="entry name" value="SENSOR HISTIDINE KINASE YKOH"/>
    <property type="match status" value="1"/>
</dbReference>
<dbReference type="Pfam" id="PF02518">
    <property type="entry name" value="HATPase_c"/>
    <property type="match status" value="1"/>
</dbReference>
<feature type="transmembrane region" description="Helical" evidence="15">
    <location>
        <begin position="12"/>
        <end position="33"/>
    </location>
</feature>
<dbReference type="InterPro" id="IPR003594">
    <property type="entry name" value="HATPase_dom"/>
</dbReference>
<comment type="catalytic activity">
    <reaction evidence="1">
        <text>ATP + protein L-histidine = ADP + protein N-phospho-L-histidine.</text>
        <dbReference type="EC" id="2.7.13.3"/>
    </reaction>
</comment>
<keyword evidence="7 18" id="KW-0808">Transferase</keyword>
<evidence type="ECO:0000256" key="8">
    <source>
        <dbReference type="ARBA" id="ARBA00022692"/>
    </source>
</evidence>
<dbReference type="InterPro" id="IPR004358">
    <property type="entry name" value="Sig_transdc_His_kin-like_C"/>
</dbReference>
<name>A0A1J5R1Y3_9ZZZZ</name>
<dbReference type="PROSITE" id="PS50109">
    <property type="entry name" value="HIS_KIN"/>
    <property type="match status" value="1"/>
</dbReference>
<evidence type="ECO:0000256" key="5">
    <source>
        <dbReference type="ARBA" id="ARBA00022519"/>
    </source>
</evidence>
<evidence type="ECO:0000256" key="7">
    <source>
        <dbReference type="ARBA" id="ARBA00022679"/>
    </source>
</evidence>
<keyword evidence="5" id="KW-0997">Cell inner membrane</keyword>
<dbReference type="GO" id="GO:0005524">
    <property type="term" value="F:ATP binding"/>
    <property type="evidence" value="ECO:0007669"/>
    <property type="project" value="UniProtKB-KW"/>
</dbReference>
<evidence type="ECO:0000256" key="14">
    <source>
        <dbReference type="ARBA" id="ARBA00023136"/>
    </source>
</evidence>
<keyword evidence="11" id="KW-0067">ATP-binding</keyword>
<comment type="subcellular location">
    <subcellularLocation>
        <location evidence="2">Cell inner membrane</location>
        <topology evidence="2">Multi-pass membrane protein</topology>
    </subcellularLocation>
</comment>
<dbReference type="InterPro" id="IPR006290">
    <property type="entry name" value="CztS_silS_copS"/>
</dbReference>
<feature type="domain" description="HAMP" evidence="17">
    <location>
        <begin position="183"/>
        <end position="236"/>
    </location>
</feature>
<evidence type="ECO:0000256" key="9">
    <source>
        <dbReference type="ARBA" id="ARBA00022741"/>
    </source>
</evidence>
<dbReference type="InterPro" id="IPR003660">
    <property type="entry name" value="HAMP_dom"/>
</dbReference>
<evidence type="ECO:0000313" key="18">
    <source>
        <dbReference type="EMBL" id="OIQ85956.1"/>
    </source>
</evidence>
<evidence type="ECO:0000256" key="3">
    <source>
        <dbReference type="ARBA" id="ARBA00012438"/>
    </source>
</evidence>
<dbReference type="Gene3D" id="3.30.565.10">
    <property type="entry name" value="Histidine kinase-like ATPase, C-terminal domain"/>
    <property type="match status" value="1"/>
</dbReference>
<reference evidence="18" key="1">
    <citation type="submission" date="2016-10" db="EMBL/GenBank/DDBJ databases">
        <title>Sequence of Gallionella enrichment culture.</title>
        <authorList>
            <person name="Poehlein A."/>
            <person name="Muehling M."/>
            <person name="Daniel R."/>
        </authorList>
    </citation>
    <scope>NUCLEOTIDE SEQUENCE</scope>
</reference>
<keyword evidence="13" id="KW-0902">Two-component regulatory system</keyword>
<dbReference type="SUPFAM" id="SSF55874">
    <property type="entry name" value="ATPase domain of HSP90 chaperone/DNA topoisomerase II/histidine kinase"/>
    <property type="match status" value="1"/>
</dbReference>
<dbReference type="Pfam" id="PF00512">
    <property type="entry name" value="HisKA"/>
    <property type="match status" value="1"/>
</dbReference>
<evidence type="ECO:0000256" key="6">
    <source>
        <dbReference type="ARBA" id="ARBA00022553"/>
    </source>
</evidence>
<dbReference type="SUPFAM" id="SSF47384">
    <property type="entry name" value="Homodimeric domain of signal transducing histidine kinase"/>
    <property type="match status" value="1"/>
</dbReference>
<evidence type="ECO:0000259" key="16">
    <source>
        <dbReference type="PROSITE" id="PS50109"/>
    </source>
</evidence>
<gene>
    <name evidence="18" type="primary">cusS_14</name>
    <name evidence="18" type="ORF">GALL_321930</name>
</gene>
<dbReference type="InterPro" id="IPR036097">
    <property type="entry name" value="HisK_dim/P_sf"/>
</dbReference>
<dbReference type="Pfam" id="PF21085">
    <property type="entry name" value="CusS"/>
    <property type="match status" value="1"/>
</dbReference>
<dbReference type="PANTHER" id="PTHR45436:SF15">
    <property type="entry name" value="SENSOR HISTIDINE KINASE CUSS"/>
    <property type="match status" value="1"/>
</dbReference>
<evidence type="ECO:0000256" key="11">
    <source>
        <dbReference type="ARBA" id="ARBA00022840"/>
    </source>
</evidence>
<dbReference type="SMART" id="SM00304">
    <property type="entry name" value="HAMP"/>
    <property type="match status" value="1"/>
</dbReference>
<dbReference type="Gene3D" id="6.10.340.10">
    <property type="match status" value="1"/>
</dbReference>
<dbReference type="SMART" id="SM00387">
    <property type="entry name" value="HATPase_c"/>
    <property type="match status" value="1"/>
</dbReference>
<keyword evidence="12 15" id="KW-1133">Transmembrane helix</keyword>
<dbReference type="PRINTS" id="PR00344">
    <property type="entry name" value="BCTRLSENSOR"/>
</dbReference>
<dbReference type="InterPro" id="IPR003661">
    <property type="entry name" value="HisK_dim/P_dom"/>
</dbReference>
<dbReference type="InterPro" id="IPR048590">
    <property type="entry name" value="CusS-like_sensor"/>
</dbReference>
<dbReference type="InterPro" id="IPR005467">
    <property type="entry name" value="His_kinase_dom"/>
</dbReference>
<dbReference type="CDD" id="cd00075">
    <property type="entry name" value="HATPase"/>
    <property type="match status" value="1"/>
</dbReference>
<evidence type="ECO:0000256" key="12">
    <source>
        <dbReference type="ARBA" id="ARBA00022989"/>
    </source>
</evidence>
<evidence type="ECO:0000256" key="10">
    <source>
        <dbReference type="ARBA" id="ARBA00022777"/>
    </source>
</evidence>
<keyword evidence="9" id="KW-0547">Nucleotide-binding</keyword>
<dbReference type="GO" id="GO:0000155">
    <property type="term" value="F:phosphorelay sensor kinase activity"/>
    <property type="evidence" value="ECO:0007669"/>
    <property type="project" value="InterPro"/>
</dbReference>
<feature type="domain" description="Histidine kinase" evidence="16">
    <location>
        <begin position="244"/>
        <end position="455"/>
    </location>
</feature>
<keyword evidence="4" id="KW-1003">Cell membrane</keyword>
<dbReference type="EMBL" id="MLJW01000509">
    <property type="protein sequence ID" value="OIQ85956.1"/>
    <property type="molecule type" value="Genomic_DNA"/>
</dbReference>
<protein>
    <recommendedName>
        <fullName evidence="3">histidine kinase</fullName>
        <ecNumber evidence="3">2.7.13.3</ecNumber>
    </recommendedName>
</protein>
<dbReference type="SMART" id="SM00388">
    <property type="entry name" value="HisKA"/>
    <property type="match status" value="1"/>
</dbReference>
<dbReference type="Pfam" id="PF00672">
    <property type="entry name" value="HAMP"/>
    <property type="match status" value="1"/>
</dbReference>
<evidence type="ECO:0000256" key="4">
    <source>
        <dbReference type="ARBA" id="ARBA00022475"/>
    </source>
</evidence>
<dbReference type="NCBIfam" id="TIGR01386">
    <property type="entry name" value="cztS_silS_copS"/>
    <property type="match status" value="1"/>
</dbReference>
<evidence type="ECO:0000259" key="17">
    <source>
        <dbReference type="PROSITE" id="PS50885"/>
    </source>
</evidence>
<keyword evidence="8 15" id="KW-0812">Transmembrane</keyword>
<accession>A0A1J5R1Y3</accession>
<keyword evidence="10 18" id="KW-0418">Kinase</keyword>
<dbReference type="AlphaFoldDB" id="A0A1J5R1Y3"/>
<dbReference type="Gene3D" id="1.10.287.130">
    <property type="match status" value="1"/>
</dbReference>
<dbReference type="EC" id="2.7.13.3" evidence="3"/>
<dbReference type="InterPro" id="IPR050428">
    <property type="entry name" value="TCS_sensor_his_kinase"/>
</dbReference>
<comment type="caution">
    <text evidence="18">The sequence shown here is derived from an EMBL/GenBank/DDBJ whole genome shotgun (WGS) entry which is preliminary data.</text>
</comment>
<evidence type="ECO:0000256" key="1">
    <source>
        <dbReference type="ARBA" id="ARBA00000085"/>
    </source>
</evidence>
<dbReference type="InterPro" id="IPR036890">
    <property type="entry name" value="HATPase_C_sf"/>
</dbReference>
<sequence>MPADAVRRPISLALRVTVLVGLSTTLLLLAFAWGVERSIELHFARMDLDSLATTWRAVDAALQLRDPAQRQHRLRDAVGDRRDLVLRVSDASGRMLFASDGPQLPVADSRAARAPALDALQLWQAGGHSWRGVLLRAPGGERVVLARAIDFHLSYLDRLRSALWAGTLLASLISVLLARLAVQQGNAPLRRISARMRDIGSEHLDARIDPAQVPVELADLVAAFNAMLERIERGYERLRGVSVDIAHELRTPVTNLRTQTQVALSRARPVDAYREVLYSNLEEFERMSAMISDMLFLAQSEHAQPAHDDVELAAEVRALFEYFEAWADEQGVALRLHGDARVCGDRAMLRRALSNLLRNAVHHSARGAAVEVTLAADAQRVRVEVCNTGAAIAPQHLPHLFERFYRADPSRRRNGEGAGLGLAIVKSIVEMHRGTVAARSADGLTCFSIEVPAPRR</sequence>
<evidence type="ECO:0000256" key="2">
    <source>
        <dbReference type="ARBA" id="ARBA00004429"/>
    </source>
</evidence>
<dbReference type="CDD" id="cd06225">
    <property type="entry name" value="HAMP"/>
    <property type="match status" value="1"/>
</dbReference>
<dbReference type="GO" id="GO:0005886">
    <property type="term" value="C:plasma membrane"/>
    <property type="evidence" value="ECO:0007669"/>
    <property type="project" value="UniProtKB-SubCell"/>
</dbReference>
<keyword evidence="6" id="KW-0597">Phosphoprotein</keyword>
<evidence type="ECO:0000256" key="13">
    <source>
        <dbReference type="ARBA" id="ARBA00023012"/>
    </source>
</evidence>
<keyword evidence="14 15" id="KW-0472">Membrane</keyword>
<evidence type="ECO:0000256" key="15">
    <source>
        <dbReference type="SAM" id="Phobius"/>
    </source>
</evidence>
<organism evidence="18">
    <name type="scientific">mine drainage metagenome</name>
    <dbReference type="NCBI Taxonomy" id="410659"/>
    <lineage>
        <taxon>unclassified sequences</taxon>
        <taxon>metagenomes</taxon>
        <taxon>ecological metagenomes</taxon>
    </lineage>
</organism>
<dbReference type="CDD" id="cd00082">
    <property type="entry name" value="HisKA"/>
    <property type="match status" value="1"/>
</dbReference>